<proteinExistence type="predicted"/>
<dbReference type="Proteomes" id="UP000541610">
    <property type="component" value="Unassembled WGS sequence"/>
</dbReference>
<reference evidence="3 4" key="1">
    <citation type="submission" date="2020-04" db="EMBL/GenBank/DDBJ databases">
        <title>Perkinsus olseni comparative genomics.</title>
        <authorList>
            <person name="Bogema D.R."/>
        </authorList>
    </citation>
    <scope>NUCLEOTIDE SEQUENCE [LARGE SCALE GENOMIC DNA]</scope>
    <source>
        <strain evidence="3">00978-12</strain>
    </source>
</reference>
<comment type="caution">
    <text evidence="3">The sequence shown here is derived from an EMBL/GenBank/DDBJ whole genome shotgun (WGS) entry which is preliminary data.</text>
</comment>
<evidence type="ECO:0000313" key="3">
    <source>
        <dbReference type="EMBL" id="KAF4688281.1"/>
    </source>
</evidence>
<evidence type="ECO:0000313" key="4">
    <source>
        <dbReference type="Proteomes" id="UP000541610"/>
    </source>
</evidence>
<keyword evidence="2" id="KW-0732">Signal</keyword>
<gene>
    <name evidence="3" type="ORF">FOZ60_002934</name>
</gene>
<protein>
    <submittedName>
        <fullName evidence="3">Uncharacterized protein</fullName>
    </submittedName>
</protein>
<evidence type="ECO:0000256" key="2">
    <source>
        <dbReference type="SAM" id="SignalP"/>
    </source>
</evidence>
<feature type="region of interest" description="Disordered" evidence="1">
    <location>
        <begin position="29"/>
        <end position="48"/>
    </location>
</feature>
<feature type="signal peptide" evidence="2">
    <location>
        <begin position="1"/>
        <end position="20"/>
    </location>
</feature>
<dbReference type="AlphaFoldDB" id="A0A7J6NYZ4"/>
<feature type="compositionally biased region" description="Low complexity" evidence="1">
    <location>
        <begin position="29"/>
        <end position="41"/>
    </location>
</feature>
<name>A0A7J6NYZ4_PEROL</name>
<dbReference type="EMBL" id="JABANP010000156">
    <property type="protein sequence ID" value="KAF4688281.1"/>
    <property type="molecule type" value="Genomic_DNA"/>
</dbReference>
<evidence type="ECO:0000256" key="1">
    <source>
        <dbReference type="SAM" id="MobiDB-lite"/>
    </source>
</evidence>
<sequence>MSAVRIVYILSLCTIASTWSKRRVALTSSPTTTISPPTTHTAFLPTSPPAIKPRTGVHRGYAEFYKFVEEAWRRKEKPFTKYGRAQAEYTWTEYIDNHLKMGIRNFVLGHITITQSRIEFGGGAGMRREWQETSAFKYLRRNVIAKGGRILVDIKFTDLLRTVLDETVFIEEVAEFAKEFPVDGFRIHAEDKSSEIPALKEDVFGSVKALLKAIGKLDMISAIWLKPRHWAEIFKHELGGLPDINFLSLDIRNDNDIAVSNTDLYAEEILPNATNAGIMPAAWPPTRSFSRYPSPRTALSLG</sequence>
<feature type="chain" id="PRO_5029651177" evidence="2">
    <location>
        <begin position="21"/>
        <end position="302"/>
    </location>
</feature>
<organism evidence="3 4">
    <name type="scientific">Perkinsus olseni</name>
    <name type="common">Perkinsus atlanticus</name>
    <dbReference type="NCBI Taxonomy" id="32597"/>
    <lineage>
        <taxon>Eukaryota</taxon>
        <taxon>Sar</taxon>
        <taxon>Alveolata</taxon>
        <taxon>Perkinsozoa</taxon>
        <taxon>Perkinsea</taxon>
        <taxon>Perkinsida</taxon>
        <taxon>Perkinsidae</taxon>
        <taxon>Perkinsus</taxon>
    </lineage>
</organism>
<accession>A0A7J6NYZ4</accession>